<comment type="caution">
    <text evidence="3">The sequence shown here is derived from an EMBL/GenBank/DDBJ whole genome shotgun (WGS) entry which is preliminary data.</text>
</comment>
<evidence type="ECO:0000256" key="1">
    <source>
        <dbReference type="SAM" id="MobiDB-lite"/>
    </source>
</evidence>
<evidence type="ECO:0000259" key="2">
    <source>
        <dbReference type="PROSITE" id="PS50097"/>
    </source>
</evidence>
<feature type="region of interest" description="Disordered" evidence="1">
    <location>
        <begin position="282"/>
        <end position="315"/>
    </location>
</feature>
<dbReference type="EMBL" id="JAUKUA010000001">
    <property type="protein sequence ID" value="KAK0731129.1"/>
    <property type="molecule type" value="Genomic_DNA"/>
</dbReference>
<organism evidence="3 4">
    <name type="scientific">Lasiosphaeris hirsuta</name>
    <dbReference type="NCBI Taxonomy" id="260670"/>
    <lineage>
        <taxon>Eukaryota</taxon>
        <taxon>Fungi</taxon>
        <taxon>Dikarya</taxon>
        <taxon>Ascomycota</taxon>
        <taxon>Pezizomycotina</taxon>
        <taxon>Sordariomycetes</taxon>
        <taxon>Sordariomycetidae</taxon>
        <taxon>Sordariales</taxon>
        <taxon>Lasiosphaeriaceae</taxon>
        <taxon>Lasiosphaeris</taxon>
    </lineage>
</organism>
<evidence type="ECO:0000313" key="3">
    <source>
        <dbReference type="EMBL" id="KAK0731129.1"/>
    </source>
</evidence>
<reference evidence="3" key="1">
    <citation type="submission" date="2023-06" db="EMBL/GenBank/DDBJ databases">
        <title>Genome-scale phylogeny and comparative genomics of the fungal order Sordariales.</title>
        <authorList>
            <consortium name="Lawrence Berkeley National Laboratory"/>
            <person name="Hensen N."/>
            <person name="Bonometti L."/>
            <person name="Westerberg I."/>
            <person name="Brannstrom I.O."/>
            <person name="Guillou S."/>
            <person name="Cros-Aarteil S."/>
            <person name="Calhoun S."/>
            <person name="Haridas S."/>
            <person name="Kuo A."/>
            <person name="Mondo S."/>
            <person name="Pangilinan J."/>
            <person name="Riley R."/>
            <person name="Labutti K."/>
            <person name="Andreopoulos B."/>
            <person name="Lipzen A."/>
            <person name="Chen C."/>
            <person name="Yanf M."/>
            <person name="Daum C."/>
            <person name="Ng V."/>
            <person name="Clum A."/>
            <person name="Steindorff A."/>
            <person name="Ohm R."/>
            <person name="Martin F."/>
            <person name="Silar P."/>
            <person name="Natvig D."/>
            <person name="Lalanne C."/>
            <person name="Gautier V."/>
            <person name="Ament-Velasquez S.L."/>
            <person name="Kruys A."/>
            <person name="Hutchinson M.I."/>
            <person name="Powell A.J."/>
            <person name="Barry K."/>
            <person name="Miller A.N."/>
            <person name="Grigoriev I.V."/>
            <person name="Debuchy R."/>
            <person name="Gladieux P."/>
            <person name="Thoren M.H."/>
            <person name="Johannesson H."/>
        </authorList>
    </citation>
    <scope>NUCLEOTIDE SEQUENCE</scope>
    <source>
        <strain evidence="3">SMH4607-1</strain>
    </source>
</reference>
<dbReference type="Proteomes" id="UP001172102">
    <property type="component" value="Unassembled WGS sequence"/>
</dbReference>
<dbReference type="PROSITE" id="PS50097">
    <property type="entry name" value="BTB"/>
    <property type="match status" value="1"/>
</dbReference>
<protein>
    <recommendedName>
        <fullName evidence="2">BTB domain-containing protein</fullName>
    </recommendedName>
</protein>
<proteinExistence type="predicted"/>
<gene>
    <name evidence="3" type="ORF">B0H67DRAFT_478732</name>
</gene>
<dbReference type="Gene3D" id="3.30.710.10">
    <property type="entry name" value="Potassium Channel Kv1.1, Chain A"/>
    <property type="match status" value="1"/>
</dbReference>
<dbReference type="InterPro" id="IPR011333">
    <property type="entry name" value="SKP1/BTB/POZ_sf"/>
</dbReference>
<sequence>MTEAALVPEEVKVLVGQEQREFTLNKKLLCETSSFFRDHVESTTPTENDPDDEEDSIMWLPAESPEMFELFVLWLYRRRAFLAMVDNTVPRVTRDASVFATLPKLQTLRWKLVRLHLFAAVIDLPALQDVAMDALQDLYLRCDFDVSPHFVAFLYGDCNAEHAFRLRKWTVAMLAWTLHGVGRDPVVETQFERLFTTYPSLADDYRTHLEKMALSKADVRIKNPQLRLPMNKLRSGERFFGFRQCSFHSHRATVGEKVCPHLAEHSLSPLVLRWPRVGKDKDAGLPGPGLDGSDSEQPILSPVGEMTETSFLDLS</sequence>
<accession>A0AA40BBN0</accession>
<evidence type="ECO:0000313" key="4">
    <source>
        <dbReference type="Proteomes" id="UP001172102"/>
    </source>
</evidence>
<dbReference type="AlphaFoldDB" id="A0AA40BBN0"/>
<dbReference type="InterPro" id="IPR000210">
    <property type="entry name" value="BTB/POZ_dom"/>
</dbReference>
<feature type="domain" description="BTB" evidence="2">
    <location>
        <begin position="9"/>
        <end position="84"/>
    </location>
</feature>
<keyword evidence="4" id="KW-1185">Reference proteome</keyword>
<dbReference type="Pfam" id="PF00651">
    <property type="entry name" value="BTB"/>
    <property type="match status" value="1"/>
</dbReference>
<name>A0AA40BBN0_9PEZI</name>